<proteinExistence type="predicted"/>
<dbReference type="GeneID" id="24875478"/>
<dbReference type="EMBL" id="CP011097">
    <property type="protein sequence ID" value="AJZ75607.1"/>
    <property type="molecule type" value="Genomic_DNA"/>
</dbReference>
<dbReference type="KEGG" id="tah:SU86_003610"/>
<dbReference type="OrthoDB" id="12080at2157"/>
<feature type="transmembrane region" description="Helical" evidence="1">
    <location>
        <begin position="7"/>
        <end position="27"/>
    </location>
</feature>
<dbReference type="Proteomes" id="UP000266745">
    <property type="component" value="Chromosome"/>
</dbReference>
<keyword evidence="3" id="KW-1185">Reference proteome</keyword>
<evidence type="ECO:0000313" key="3">
    <source>
        <dbReference type="Proteomes" id="UP000266745"/>
    </source>
</evidence>
<dbReference type="AlphaFoldDB" id="A0A3G1B188"/>
<keyword evidence="1" id="KW-0812">Transmembrane</keyword>
<dbReference type="RefSeq" id="WP_048188427.1">
    <property type="nucleotide sequence ID" value="NZ_CP011097.1"/>
</dbReference>
<reference evidence="2 3" key="1">
    <citation type="journal article" date="2016" name="Sci. Rep.">
        <title>A novel ammonia-oxidizing archaeon from wastewater treatment plant: Its enrichment, physiological and genomic characteristics.</title>
        <authorList>
            <person name="Li Y."/>
            <person name="Ding K."/>
            <person name="Wen X."/>
            <person name="Zhang B."/>
            <person name="Shen B."/>
            <person name="Yang Y."/>
        </authorList>
    </citation>
    <scope>NUCLEOTIDE SEQUENCE [LARGE SCALE GENOMIC DNA]</scope>
    <source>
        <strain evidence="2 3">SAT1</strain>
    </source>
</reference>
<organism evidence="2 3">
    <name type="scientific">Candidatus Nitrosotenuis cloacae</name>
    <dbReference type="NCBI Taxonomy" id="1603555"/>
    <lineage>
        <taxon>Archaea</taxon>
        <taxon>Nitrososphaerota</taxon>
        <taxon>Candidatus Nitrosotenuis</taxon>
    </lineage>
</organism>
<keyword evidence="1" id="KW-0472">Membrane</keyword>
<protein>
    <submittedName>
        <fullName evidence="2">Uncharacterized protein</fullName>
    </submittedName>
</protein>
<gene>
    <name evidence="2" type="ORF">SU86_003610</name>
</gene>
<name>A0A3G1B188_9ARCH</name>
<evidence type="ECO:0000313" key="2">
    <source>
        <dbReference type="EMBL" id="AJZ75607.1"/>
    </source>
</evidence>
<keyword evidence="1" id="KW-1133">Transmembrane helix</keyword>
<evidence type="ECO:0000256" key="1">
    <source>
        <dbReference type="SAM" id="Phobius"/>
    </source>
</evidence>
<sequence>MKKRGIYVSVGGLAMIIASFAFAMSLVSDTGFPDSEFSLSELMEGMFDQVSDRTQIEPGETIPFSFDATSDVSSLFWGLQIMDYQNNDSVLVTISNIYGDDLGAFNSKQPAFFETMQVTNADIYNFNVKNTGQRPINVMMMFTKNPEESEKFSDPNSPLAKTILPLAISGILLILGIIIIIIGVIILVIDYKKKQDSKYI</sequence>
<feature type="transmembrane region" description="Helical" evidence="1">
    <location>
        <begin position="163"/>
        <end position="189"/>
    </location>
</feature>
<accession>A0A3G1B188</accession>